<evidence type="ECO:0000313" key="7">
    <source>
        <dbReference type="EMBL" id="ACY12862.1"/>
    </source>
</evidence>
<accession>D0LHK0</accession>
<feature type="transmembrane region" description="Helical" evidence="6">
    <location>
        <begin position="296"/>
        <end position="318"/>
    </location>
</feature>
<feature type="transmembrane region" description="Helical" evidence="6">
    <location>
        <begin position="219"/>
        <end position="236"/>
    </location>
</feature>
<dbReference type="Proteomes" id="UP000001880">
    <property type="component" value="Chromosome"/>
</dbReference>
<feature type="transmembrane region" description="Helical" evidence="6">
    <location>
        <begin position="393"/>
        <end position="415"/>
    </location>
</feature>
<dbReference type="InterPro" id="IPR002797">
    <property type="entry name" value="Polysacc_synth"/>
</dbReference>
<dbReference type="Pfam" id="PF01943">
    <property type="entry name" value="Polysacc_synt"/>
    <property type="match status" value="1"/>
</dbReference>
<name>D0LHK0_HALO1</name>
<evidence type="ECO:0000256" key="2">
    <source>
        <dbReference type="ARBA" id="ARBA00022475"/>
    </source>
</evidence>
<evidence type="ECO:0000256" key="5">
    <source>
        <dbReference type="ARBA" id="ARBA00023136"/>
    </source>
</evidence>
<sequence length="421" mass="44445">MSVSPTPRRPAAGLRRNVSWAFAGNLVYAGTQWLILVVLAQLAAPAAVGQFALGMAIAAPAILLANLQLRVVLATDARDEHAWADYLGLRLSGTAVALVVIAAIALIGYRGDSARVICLVAAAKAVEAVSDLCYGWFQKCERMDLMARSLILRGVLALLGFALALWASGALVWAVAAMACAWVAALVLHDLPAVLGLLSHYGRDAGTRRPRFSRAHLSALVRVSWPLGLTTLFISLDHNIPRYLLEAYHGPAELGIFATMVYVQMAGEMVVRALGQTAMPRLARHWAAAEWQAFDALLGRILALGAVLGGAGVAAAALFGEPLLRLLFGAPYAARAEVFPWIMAAGALLYLGSLLGHAAAATRAFARTAVPYALAAVVAVLAALWWIPSHGLYGAAWTLCAVAAALCLAPLSVLVRLRRQA</sequence>
<comment type="subcellular location">
    <subcellularLocation>
        <location evidence="1">Cell membrane</location>
        <topology evidence="1">Multi-pass membrane protein</topology>
    </subcellularLocation>
</comment>
<feature type="transmembrane region" description="Helical" evidence="6">
    <location>
        <begin position="149"/>
        <end position="167"/>
    </location>
</feature>
<dbReference type="HOGENOM" id="CLU_032713_2_0_7"/>
<feature type="transmembrane region" description="Helical" evidence="6">
    <location>
        <begin position="369"/>
        <end position="387"/>
    </location>
</feature>
<dbReference type="KEGG" id="hoh:Hoch_0221"/>
<evidence type="ECO:0000313" key="8">
    <source>
        <dbReference type="Proteomes" id="UP000001880"/>
    </source>
</evidence>
<feature type="transmembrane region" description="Helical" evidence="6">
    <location>
        <begin position="256"/>
        <end position="275"/>
    </location>
</feature>
<evidence type="ECO:0000256" key="3">
    <source>
        <dbReference type="ARBA" id="ARBA00022692"/>
    </source>
</evidence>
<evidence type="ECO:0000256" key="1">
    <source>
        <dbReference type="ARBA" id="ARBA00004651"/>
    </source>
</evidence>
<keyword evidence="5 6" id="KW-0472">Membrane</keyword>
<feature type="transmembrane region" description="Helical" evidence="6">
    <location>
        <begin position="114"/>
        <end position="137"/>
    </location>
</feature>
<protein>
    <submittedName>
        <fullName evidence="7">Polysaccharide biosynthesis protein</fullName>
    </submittedName>
</protein>
<dbReference type="InterPro" id="IPR050833">
    <property type="entry name" value="Poly_Biosynth_Transport"/>
</dbReference>
<keyword evidence="3 6" id="KW-0812">Transmembrane</keyword>
<dbReference type="RefSeq" id="WP_012825489.1">
    <property type="nucleotide sequence ID" value="NC_013440.1"/>
</dbReference>
<dbReference type="eggNOG" id="COG2244">
    <property type="taxonomic scope" value="Bacteria"/>
</dbReference>
<keyword evidence="4 6" id="KW-1133">Transmembrane helix</keyword>
<feature type="transmembrane region" description="Helical" evidence="6">
    <location>
        <begin position="20"/>
        <end position="42"/>
    </location>
</feature>
<dbReference type="GO" id="GO:0005886">
    <property type="term" value="C:plasma membrane"/>
    <property type="evidence" value="ECO:0007669"/>
    <property type="project" value="UniProtKB-SubCell"/>
</dbReference>
<feature type="transmembrane region" description="Helical" evidence="6">
    <location>
        <begin position="338"/>
        <end position="357"/>
    </location>
</feature>
<feature type="transmembrane region" description="Helical" evidence="6">
    <location>
        <begin position="173"/>
        <end position="198"/>
    </location>
</feature>
<proteinExistence type="predicted"/>
<gene>
    <name evidence="7" type="ordered locus">Hoch_0221</name>
</gene>
<organism evidence="7 8">
    <name type="scientific">Haliangium ochraceum (strain DSM 14365 / JCM 11303 / SMP-2)</name>
    <dbReference type="NCBI Taxonomy" id="502025"/>
    <lineage>
        <taxon>Bacteria</taxon>
        <taxon>Pseudomonadati</taxon>
        <taxon>Myxococcota</taxon>
        <taxon>Polyangia</taxon>
        <taxon>Haliangiales</taxon>
        <taxon>Kofleriaceae</taxon>
        <taxon>Haliangium</taxon>
    </lineage>
</organism>
<keyword evidence="2" id="KW-1003">Cell membrane</keyword>
<feature type="transmembrane region" description="Helical" evidence="6">
    <location>
        <begin position="87"/>
        <end position="108"/>
    </location>
</feature>
<reference evidence="7 8" key="1">
    <citation type="journal article" date="2010" name="Stand. Genomic Sci.">
        <title>Complete genome sequence of Haliangium ochraceum type strain (SMP-2).</title>
        <authorList>
            <consortium name="US DOE Joint Genome Institute (JGI-PGF)"/>
            <person name="Ivanova N."/>
            <person name="Daum C."/>
            <person name="Lang E."/>
            <person name="Abt B."/>
            <person name="Kopitz M."/>
            <person name="Saunders E."/>
            <person name="Lapidus A."/>
            <person name="Lucas S."/>
            <person name="Glavina Del Rio T."/>
            <person name="Nolan M."/>
            <person name="Tice H."/>
            <person name="Copeland A."/>
            <person name="Cheng J.F."/>
            <person name="Chen F."/>
            <person name="Bruce D."/>
            <person name="Goodwin L."/>
            <person name="Pitluck S."/>
            <person name="Mavromatis K."/>
            <person name="Pati A."/>
            <person name="Mikhailova N."/>
            <person name="Chen A."/>
            <person name="Palaniappan K."/>
            <person name="Land M."/>
            <person name="Hauser L."/>
            <person name="Chang Y.J."/>
            <person name="Jeffries C.D."/>
            <person name="Detter J.C."/>
            <person name="Brettin T."/>
            <person name="Rohde M."/>
            <person name="Goker M."/>
            <person name="Bristow J."/>
            <person name="Markowitz V."/>
            <person name="Eisen J.A."/>
            <person name="Hugenholtz P."/>
            <person name="Kyrpides N.C."/>
            <person name="Klenk H.P."/>
        </authorList>
    </citation>
    <scope>NUCLEOTIDE SEQUENCE [LARGE SCALE GENOMIC DNA]</scope>
    <source>
        <strain evidence="8">DSM 14365 / CIP 107738 / JCM 11303 / AJ 13395 / SMP-2</strain>
    </source>
</reference>
<evidence type="ECO:0000256" key="6">
    <source>
        <dbReference type="SAM" id="Phobius"/>
    </source>
</evidence>
<dbReference type="AlphaFoldDB" id="D0LHK0"/>
<dbReference type="STRING" id="502025.Hoch_0221"/>
<evidence type="ECO:0000256" key="4">
    <source>
        <dbReference type="ARBA" id="ARBA00022989"/>
    </source>
</evidence>
<dbReference type="PANTHER" id="PTHR30250">
    <property type="entry name" value="PST FAMILY PREDICTED COLANIC ACID TRANSPORTER"/>
    <property type="match status" value="1"/>
</dbReference>
<dbReference type="PANTHER" id="PTHR30250:SF11">
    <property type="entry name" value="O-ANTIGEN TRANSPORTER-RELATED"/>
    <property type="match status" value="1"/>
</dbReference>
<dbReference type="EMBL" id="CP001804">
    <property type="protein sequence ID" value="ACY12862.1"/>
    <property type="molecule type" value="Genomic_DNA"/>
</dbReference>
<keyword evidence="8" id="KW-1185">Reference proteome</keyword>
<feature type="transmembrane region" description="Helical" evidence="6">
    <location>
        <begin position="48"/>
        <end position="67"/>
    </location>
</feature>